<reference evidence="6 7" key="1">
    <citation type="journal article" date="2015" name="Int. J. Syst. Evol. Microbiol.">
        <title>Aestuariivita atlantica sp. nov., isolated from deep sea sediment of the Atlantic Ocean.</title>
        <authorList>
            <person name="Li G."/>
            <person name="Lai Q."/>
            <person name="Du Y."/>
            <person name="Liu X."/>
            <person name="Sun F."/>
            <person name="Shao Z."/>
        </authorList>
    </citation>
    <scope>NUCLEOTIDE SEQUENCE [LARGE SCALE GENOMIC DNA]</scope>
    <source>
        <strain evidence="6 7">22II-S11-z3</strain>
    </source>
</reference>
<keyword evidence="4" id="KW-0804">Transcription</keyword>
<dbReference type="STRING" id="1317121.ATO11_07265"/>
<protein>
    <submittedName>
        <fullName evidence="6">LysR family transcriptional regulator</fullName>
    </submittedName>
</protein>
<keyword evidence="2" id="KW-0805">Transcription regulation</keyword>
<dbReference type="InterPro" id="IPR000847">
    <property type="entry name" value="LysR_HTH_N"/>
</dbReference>
<sequence length="312" mass="34193">MNFSAFDLNLLRVFDALLRERSTTRAGQRIGLSQPAVSAALGRLRTALGDEVFVRRGQGLEPTAYALDVAADLHSLMEQLEALLHAPGFDAANATDTFRMAGIDFFAEMLMPRLAQLTADRAPGVTFQLVDLVPGKYAGMMDSHAIDLVLVPDMEMPDWVDSAPLFHSPFVVIARAGHPRFTAEGIGPDDPIPLELFCELGHVLCSPDGKLKAQTDRVLAERGLSRRVVMSMPYFSGVTRVVADSDHLAMVPAQLADILADRLRLTRHPSPVPMPVPLIRMFWPRRMSASPAHAWLRDTVSEVLTPLDPGLI</sequence>
<dbReference type="OrthoDB" id="528082at2"/>
<evidence type="ECO:0000256" key="1">
    <source>
        <dbReference type="ARBA" id="ARBA00009437"/>
    </source>
</evidence>
<dbReference type="InterPro" id="IPR036390">
    <property type="entry name" value="WH_DNA-bd_sf"/>
</dbReference>
<dbReference type="InterPro" id="IPR036388">
    <property type="entry name" value="WH-like_DNA-bd_sf"/>
</dbReference>
<dbReference type="GO" id="GO:0003677">
    <property type="term" value="F:DNA binding"/>
    <property type="evidence" value="ECO:0007669"/>
    <property type="project" value="UniProtKB-KW"/>
</dbReference>
<comment type="similarity">
    <text evidence="1">Belongs to the LysR transcriptional regulatory family.</text>
</comment>
<evidence type="ECO:0000313" key="7">
    <source>
        <dbReference type="Proteomes" id="UP000036938"/>
    </source>
</evidence>
<dbReference type="SUPFAM" id="SSF53850">
    <property type="entry name" value="Periplasmic binding protein-like II"/>
    <property type="match status" value="1"/>
</dbReference>
<dbReference type="PANTHER" id="PTHR30118:SF15">
    <property type="entry name" value="TRANSCRIPTIONAL REGULATORY PROTEIN"/>
    <property type="match status" value="1"/>
</dbReference>
<dbReference type="PANTHER" id="PTHR30118">
    <property type="entry name" value="HTH-TYPE TRANSCRIPTIONAL REGULATOR LEUO-RELATED"/>
    <property type="match status" value="1"/>
</dbReference>
<dbReference type="AlphaFoldDB" id="A0A0L1JQN3"/>
<dbReference type="InterPro" id="IPR005119">
    <property type="entry name" value="LysR_subst-bd"/>
</dbReference>
<evidence type="ECO:0000256" key="2">
    <source>
        <dbReference type="ARBA" id="ARBA00023015"/>
    </source>
</evidence>
<dbReference type="Proteomes" id="UP000036938">
    <property type="component" value="Unassembled WGS sequence"/>
</dbReference>
<dbReference type="Gene3D" id="3.40.190.10">
    <property type="entry name" value="Periplasmic binding protein-like II"/>
    <property type="match status" value="2"/>
</dbReference>
<accession>A0A0L1JQN3</accession>
<evidence type="ECO:0000256" key="3">
    <source>
        <dbReference type="ARBA" id="ARBA00023125"/>
    </source>
</evidence>
<dbReference type="Pfam" id="PF03466">
    <property type="entry name" value="LysR_substrate"/>
    <property type="match status" value="1"/>
</dbReference>
<dbReference type="CDD" id="cd08417">
    <property type="entry name" value="PBP2_Nitroaromatics_like"/>
    <property type="match status" value="1"/>
</dbReference>
<dbReference type="PRINTS" id="PR00039">
    <property type="entry name" value="HTHLYSR"/>
</dbReference>
<dbReference type="Gene3D" id="1.10.10.10">
    <property type="entry name" value="Winged helix-like DNA-binding domain superfamily/Winged helix DNA-binding domain"/>
    <property type="match status" value="1"/>
</dbReference>
<name>A0A0L1JQN3_9RHOB</name>
<dbReference type="SUPFAM" id="SSF46785">
    <property type="entry name" value="Winged helix' DNA-binding domain"/>
    <property type="match status" value="1"/>
</dbReference>
<feature type="domain" description="HTH lysR-type" evidence="5">
    <location>
        <begin position="6"/>
        <end position="63"/>
    </location>
</feature>
<dbReference type="RefSeq" id="WP_050530187.1">
    <property type="nucleotide sequence ID" value="NZ_AQQZ01000003.1"/>
</dbReference>
<dbReference type="InterPro" id="IPR050389">
    <property type="entry name" value="LysR-type_TF"/>
</dbReference>
<evidence type="ECO:0000259" key="5">
    <source>
        <dbReference type="PROSITE" id="PS50931"/>
    </source>
</evidence>
<evidence type="ECO:0000256" key="4">
    <source>
        <dbReference type="ARBA" id="ARBA00023163"/>
    </source>
</evidence>
<proteinExistence type="inferred from homology"/>
<dbReference type="InterPro" id="IPR037402">
    <property type="entry name" value="YidZ_PBP2"/>
</dbReference>
<gene>
    <name evidence="6" type="ORF">ATO11_07265</name>
</gene>
<keyword evidence="3" id="KW-0238">DNA-binding</keyword>
<dbReference type="Pfam" id="PF00126">
    <property type="entry name" value="HTH_1"/>
    <property type="match status" value="1"/>
</dbReference>
<comment type="caution">
    <text evidence="6">The sequence shown here is derived from an EMBL/GenBank/DDBJ whole genome shotgun (WGS) entry which is preliminary data.</text>
</comment>
<dbReference type="GO" id="GO:0003700">
    <property type="term" value="F:DNA-binding transcription factor activity"/>
    <property type="evidence" value="ECO:0007669"/>
    <property type="project" value="InterPro"/>
</dbReference>
<organism evidence="6 7">
    <name type="scientific">Pseudaestuariivita atlantica</name>
    <dbReference type="NCBI Taxonomy" id="1317121"/>
    <lineage>
        <taxon>Bacteria</taxon>
        <taxon>Pseudomonadati</taxon>
        <taxon>Pseudomonadota</taxon>
        <taxon>Alphaproteobacteria</taxon>
        <taxon>Rhodobacterales</taxon>
        <taxon>Paracoccaceae</taxon>
        <taxon>Pseudaestuariivita</taxon>
    </lineage>
</organism>
<evidence type="ECO:0000313" key="6">
    <source>
        <dbReference type="EMBL" id="KNG94046.1"/>
    </source>
</evidence>
<keyword evidence="7" id="KW-1185">Reference proteome</keyword>
<dbReference type="PATRIC" id="fig|1317121.7.peg.2056"/>
<dbReference type="EMBL" id="AQQZ01000003">
    <property type="protein sequence ID" value="KNG94046.1"/>
    <property type="molecule type" value="Genomic_DNA"/>
</dbReference>
<dbReference type="PROSITE" id="PS50931">
    <property type="entry name" value="HTH_LYSR"/>
    <property type="match status" value="1"/>
</dbReference>